<keyword evidence="2" id="KW-0288">FMN</keyword>
<reference evidence="4 5" key="1">
    <citation type="submission" date="2020-04" db="EMBL/GenBank/DDBJ databases">
        <title>Novel species.</title>
        <authorList>
            <person name="Teo W.F.A."/>
            <person name="Lipun K."/>
            <person name="Srisuk N."/>
            <person name="Duangmal K."/>
        </authorList>
    </citation>
    <scope>NUCLEOTIDE SEQUENCE [LARGE SCALE GENOMIC DNA]</scope>
    <source>
        <strain evidence="4 5">K13G38</strain>
    </source>
</reference>
<evidence type="ECO:0000256" key="3">
    <source>
        <dbReference type="ARBA" id="ARBA00023002"/>
    </source>
</evidence>
<evidence type="ECO:0000313" key="5">
    <source>
        <dbReference type="Proteomes" id="UP000715441"/>
    </source>
</evidence>
<keyword evidence="3" id="KW-0560">Oxidoreductase</keyword>
<gene>
    <name evidence="4" type="ORF">HFP15_11850</name>
</gene>
<evidence type="ECO:0000313" key="4">
    <source>
        <dbReference type="EMBL" id="NKQ53571.1"/>
    </source>
</evidence>
<dbReference type="InterPro" id="IPR001295">
    <property type="entry name" value="Dihydroorotate_DH_CS"/>
</dbReference>
<organism evidence="4 5">
    <name type="scientific">Amycolatopsis acididurans</name>
    <dbReference type="NCBI Taxonomy" id="2724524"/>
    <lineage>
        <taxon>Bacteria</taxon>
        <taxon>Bacillati</taxon>
        <taxon>Actinomycetota</taxon>
        <taxon>Actinomycetes</taxon>
        <taxon>Pseudonocardiales</taxon>
        <taxon>Pseudonocardiaceae</taxon>
        <taxon>Amycolatopsis</taxon>
    </lineage>
</organism>
<name>A0ABX1J1C0_9PSEU</name>
<dbReference type="Gene3D" id="3.20.20.70">
    <property type="entry name" value="Aldolase class I"/>
    <property type="match status" value="1"/>
</dbReference>
<dbReference type="SUPFAM" id="SSF51412">
    <property type="entry name" value="Inosine monophosphate dehydrogenase (IMPDH)"/>
    <property type="match status" value="1"/>
</dbReference>
<proteinExistence type="predicted"/>
<dbReference type="InterPro" id="IPR013785">
    <property type="entry name" value="Aldolase_TIM"/>
</dbReference>
<keyword evidence="5" id="KW-1185">Reference proteome</keyword>
<evidence type="ECO:0000256" key="1">
    <source>
        <dbReference type="ARBA" id="ARBA00022630"/>
    </source>
</evidence>
<keyword evidence="4" id="KW-0503">Monooxygenase</keyword>
<dbReference type="PROSITE" id="PS00912">
    <property type="entry name" value="DHODEHASE_2"/>
    <property type="match status" value="1"/>
</dbReference>
<protein>
    <submittedName>
        <fullName evidence="4">Nitronate monooxygenase</fullName>
    </submittedName>
</protein>
<dbReference type="InterPro" id="IPR004136">
    <property type="entry name" value="NMO"/>
</dbReference>
<dbReference type="PANTHER" id="PTHR32332">
    <property type="entry name" value="2-NITROPROPANE DIOXYGENASE"/>
    <property type="match status" value="1"/>
</dbReference>
<comment type="caution">
    <text evidence="4">The sequence shown here is derived from an EMBL/GenBank/DDBJ whole genome shotgun (WGS) entry which is preliminary data.</text>
</comment>
<dbReference type="PANTHER" id="PTHR32332:SF20">
    <property type="entry name" value="2-NITROPROPANE DIOXYGENASE-LIKE PROTEIN"/>
    <property type="match status" value="1"/>
</dbReference>
<dbReference type="Proteomes" id="UP000715441">
    <property type="component" value="Unassembled WGS sequence"/>
</dbReference>
<dbReference type="EMBL" id="JAAXLS010000006">
    <property type="protein sequence ID" value="NKQ53571.1"/>
    <property type="molecule type" value="Genomic_DNA"/>
</dbReference>
<evidence type="ECO:0000256" key="2">
    <source>
        <dbReference type="ARBA" id="ARBA00022643"/>
    </source>
</evidence>
<dbReference type="RefSeq" id="WP_168514642.1">
    <property type="nucleotide sequence ID" value="NZ_JAAXLS010000006.1"/>
</dbReference>
<sequence>MPRTAFTEVTGCSVPLQQAPMGPISPPELAVAVANAGGVGTIAAMGLSPDQIVALSERMRASTGGVLAANFLTDDIDPDAVDAAAARFRIVDFFWRDPDRALIRRVHAGGALALWQVGSVAEARAAVSAGADILAAQGTEAGGHVRGHTALLPLLSAVCDEVTVPVLAAGGIATARAVRAVLAAGAAGVRVGTRFIASTESGAHPGYVAALLAAGEDSTEITAGFAKCPLCVSVPRARVLRSAIDAVGELAFENAGRFRQGTEMVPLPAHAGLPPYRDVEGRIDAMALYAGESAGAVREVRDAADIVAELMGG</sequence>
<dbReference type="CDD" id="cd04730">
    <property type="entry name" value="NPD_like"/>
    <property type="match status" value="1"/>
</dbReference>
<dbReference type="Pfam" id="PF03060">
    <property type="entry name" value="NMO"/>
    <property type="match status" value="2"/>
</dbReference>
<keyword evidence="1" id="KW-0285">Flavoprotein</keyword>
<dbReference type="GO" id="GO:0004497">
    <property type="term" value="F:monooxygenase activity"/>
    <property type="evidence" value="ECO:0007669"/>
    <property type="project" value="UniProtKB-KW"/>
</dbReference>
<accession>A0ABX1J1C0</accession>